<evidence type="ECO:0008006" key="3">
    <source>
        <dbReference type="Google" id="ProtNLM"/>
    </source>
</evidence>
<sequence length="290" mass="32949">MPRPSKIEVSAINLRIPADRPRNYADMIEKLFEKRVAVKVYGDSFVAITQYQRESGLGVFSKYSEIDIDGDWFDLEDFGPAGPEKVDEVSIPETLRPNLSAFYFELDEETHILSFESYSESKGLSARSVEKYFKEALSDSAVVQDFGRVEADIVKSYGEVERIINLPNLKELRIVIRRPNPDDISGDLAAQIEERLREQNGEEYEEVTRSKDNDGLKPNERTQKLAIVGAENGEVSVKSIENGVQVSHTTKEKPEKVVDTYNKEEVDTRSMFRKLASKMVDAIKQRRATT</sequence>
<dbReference type="Pfam" id="PF15931">
    <property type="entry name" value="DUF4747"/>
    <property type="match status" value="1"/>
</dbReference>
<dbReference type="EMBL" id="BMGI01000001">
    <property type="protein sequence ID" value="GGD29032.1"/>
    <property type="molecule type" value="Genomic_DNA"/>
</dbReference>
<evidence type="ECO:0000313" key="2">
    <source>
        <dbReference type="Proteomes" id="UP000617355"/>
    </source>
</evidence>
<protein>
    <recommendedName>
        <fullName evidence="3">DUF4747 family protein</fullName>
    </recommendedName>
</protein>
<dbReference type="RefSeq" id="WP_188526622.1">
    <property type="nucleotide sequence ID" value="NZ_BMGI01000001.1"/>
</dbReference>
<keyword evidence="2" id="KW-1185">Reference proteome</keyword>
<evidence type="ECO:0000313" key="1">
    <source>
        <dbReference type="EMBL" id="GGD29032.1"/>
    </source>
</evidence>
<accession>A0ABQ1QKM0</accession>
<dbReference type="Proteomes" id="UP000617355">
    <property type="component" value="Unassembled WGS sequence"/>
</dbReference>
<dbReference type="InterPro" id="IPR031832">
    <property type="entry name" value="DUF4747"/>
</dbReference>
<reference evidence="2" key="1">
    <citation type="journal article" date="2019" name="Int. J. Syst. Evol. Microbiol.">
        <title>The Global Catalogue of Microorganisms (GCM) 10K type strain sequencing project: providing services to taxonomists for standard genome sequencing and annotation.</title>
        <authorList>
            <consortium name="The Broad Institute Genomics Platform"/>
            <consortium name="The Broad Institute Genome Sequencing Center for Infectious Disease"/>
            <person name="Wu L."/>
            <person name="Ma J."/>
        </authorList>
    </citation>
    <scope>NUCLEOTIDE SEQUENCE [LARGE SCALE GENOMIC DNA]</scope>
    <source>
        <strain evidence="2">CGMCC 1.12922</strain>
    </source>
</reference>
<gene>
    <name evidence="1" type="ORF">GCM10011358_11420</name>
</gene>
<proteinExistence type="predicted"/>
<name>A0ABQ1QKM0_9RHOB</name>
<organism evidence="1 2">
    <name type="scientific">Sinisalibacter lacisalsi</name>
    <dbReference type="NCBI Taxonomy" id="1526570"/>
    <lineage>
        <taxon>Bacteria</taxon>
        <taxon>Pseudomonadati</taxon>
        <taxon>Pseudomonadota</taxon>
        <taxon>Alphaproteobacteria</taxon>
        <taxon>Rhodobacterales</taxon>
        <taxon>Roseobacteraceae</taxon>
        <taxon>Sinisalibacter</taxon>
    </lineage>
</organism>
<comment type="caution">
    <text evidence="1">The sequence shown here is derived from an EMBL/GenBank/DDBJ whole genome shotgun (WGS) entry which is preliminary data.</text>
</comment>